<organism evidence="3 4">
    <name type="scientific">Eisenbergiella porci</name>
    <dbReference type="NCBI Taxonomy" id="2652274"/>
    <lineage>
        <taxon>Bacteria</taxon>
        <taxon>Bacillati</taxon>
        <taxon>Bacillota</taxon>
        <taxon>Clostridia</taxon>
        <taxon>Lachnospirales</taxon>
        <taxon>Lachnospiraceae</taxon>
        <taxon>Eisenbergiella</taxon>
    </lineage>
</organism>
<reference evidence="3 4" key="1">
    <citation type="submission" date="2019-08" db="EMBL/GenBank/DDBJ databases">
        <title>In-depth cultivation of the pig gut microbiome towards novel bacterial diversity and tailored functional studies.</title>
        <authorList>
            <person name="Wylensek D."/>
            <person name="Hitch T.C.A."/>
            <person name="Clavel T."/>
        </authorList>
    </citation>
    <scope>NUCLEOTIDE SEQUENCE [LARGE SCALE GENOMIC DNA]</scope>
    <source>
        <strain evidence="3 4">WCA-389-WT-23B</strain>
    </source>
</reference>
<sequence>MARPRSPNRDKAFQLWENSGRKRKLKDIAEKLGVSEEQVRKWKNQDKWDKVTLPKTKSNVTNHKGGQPGNQNALGNRGGAAPPGNKNAVTHGAYETIYLEALPEEERAIFNAIPDSDELDGEIRLLRLKLSRLIARNEITTFDMFGGAHTRELTEGEREKGILEVTAEIRKLIKTKKQIQIAELKANLDGSGEEVADDGFLDALNGTAAEDWADEEG</sequence>
<keyword evidence="4" id="KW-1185">Reference proteome</keyword>
<dbReference type="NCBIfam" id="NF040601">
    <property type="entry name" value="TerS_not_xtmA"/>
    <property type="match status" value="1"/>
</dbReference>
<protein>
    <submittedName>
        <fullName evidence="3">Terminase</fullName>
    </submittedName>
</protein>
<accession>A0A6N7WN89</accession>
<dbReference type="Pfam" id="PF10668">
    <property type="entry name" value="Phage_terminase"/>
    <property type="match status" value="1"/>
</dbReference>
<dbReference type="AlphaFoldDB" id="A0A6N7WN89"/>
<dbReference type="Proteomes" id="UP000436047">
    <property type="component" value="Unassembled WGS sequence"/>
</dbReference>
<feature type="domain" description="PBSX phage terminase small subunit-like N-terminal" evidence="2">
    <location>
        <begin position="1"/>
        <end position="61"/>
    </location>
</feature>
<dbReference type="GeneID" id="86055749"/>
<name>A0A6N7WN89_9FIRM</name>
<feature type="region of interest" description="Disordered" evidence="1">
    <location>
        <begin position="54"/>
        <end position="88"/>
    </location>
</feature>
<evidence type="ECO:0000259" key="2">
    <source>
        <dbReference type="Pfam" id="PF10668"/>
    </source>
</evidence>
<evidence type="ECO:0000256" key="1">
    <source>
        <dbReference type="SAM" id="MobiDB-lite"/>
    </source>
</evidence>
<dbReference type="RefSeq" id="WP_321170288.1">
    <property type="nucleotide sequence ID" value="NZ_VUMI01000049.1"/>
</dbReference>
<gene>
    <name evidence="3" type="ORF">FYJ45_22285</name>
</gene>
<proteinExistence type="predicted"/>
<dbReference type="InterPro" id="IPR018925">
    <property type="entry name" value="XtmA-like_N"/>
</dbReference>
<feature type="compositionally biased region" description="Polar residues" evidence="1">
    <location>
        <begin position="55"/>
        <end position="74"/>
    </location>
</feature>
<comment type="caution">
    <text evidence="3">The sequence shown here is derived from an EMBL/GenBank/DDBJ whole genome shotgun (WGS) entry which is preliminary data.</text>
</comment>
<evidence type="ECO:0000313" key="4">
    <source>
        <dbReference type="Proteomes" id="UP000436047"/>
    </source>
</evidence>
<evidence type="ECO:0000313" key="3">
    <source>
        <dbReference type="EMBL" id="MSS90880.1"/>
    </source>
</evidence>
<dbReference type="EMBL" id="VUMI01000049">
    <property type="protein sequence ID" value="MSS90880.1"/>
    <property type="molecule type" value="Genomic_DNA"/>
</dbReference>